<dbReference type="EMBL" id="BGPR01021174">
    <property type="protein sequence ID" value="GBN86210.1"/>
    <property type="molecule type" value="Genomic_DNA"/>
</dbReference>
<sequence>MATQRNGKFPHPSDFNCSSDNSSFSRDREQKTRAITFALLVPRRGLKQRRKESNLSWVIFLPPSIWVMGSGLSTSSRAAVKLTNDECYRTDSNRNQFK</sequence>
<feature type="region of interest" description="Disordered" evidence="1">
    <location>
        <begin position="1"/>
        <end position="29"/>
    </location>
</feature>
<dbReference type="Proteomes" id="UP000499080">
    <property type="component" value="Unassembled WGS sequence"/>
</dbReference>
<evidence type="ECO:0000313" key="4">
    <source>
        <dbReference type="Proteomes" id="UP000499080"/>
    </source>
</evidence>
<evidence type="ECO:0000256" key="2">
    <source>
        <dbReference type="SAM" id="Phobius"/>
    </source>
</evidence>
<organism evidence="3 4">
    <name type="scientific">Araneus ventricosus</name>
    <name type="common">Orbweaver spider</name>
    <name type="synonym">Epeira ventricosa</name>
    <dbReference type="NCBI Taxonomy" id="182803"/>
    <lineage>
        <taxon>Eukaryota</taxon>
        <taxon>Metazoa</taxon>
        <taxon>Ecdysozoa</taxon>
        <taxon>Arthropoda</taxon>
        <taxon>Chelicerata</taxon>
        <taxon>Arachnida</taxon>
        <taxon>Araneae</taxon>
        <taxon>Araneomorphae</taxon>
        <taxon>Entelegynae</taxon>
        <taxon>Araneoidea</taxon>
        <taxon>Araneidae</taxon>
        <taxon>Araneus</taxon>
    </lineage>
</organism>
<evidence type="ECO:0000313" key="3">
    <source>
        <dbReference type="EMBL" id="GBN86210.1"/>
    </source>
</evidence>
<name>A0A4Y2SFZ9_ARAVE</name>
<keyword evidence="2" id="KW-1133">Transmembrane helix</keyword>
<keyword evidence="4" id="KW-1185">Reference proteome</keyword>
<accession>A0A4Y2SFZ9</accession>
<comment type="caution">
    <text evidence="3">The sequence shown here is derived from an EMBL/GenBank/DDBJ whole genome shotgun (WGS) entry which is preliminary data.</text>
</comment>
<keyword evidence="2" id="KW-0472">Membrane</keyword>
<reference evidence="3 4" key="1">
    <citation type="journal article" date="2019" name="Sci. Rep.">
        <title>Orb-weaving spider Araneus ventricosus genome elucidates the spidroin gene catalogue.</title>
        <authorList>
            <person name="Kono N."/>
            <person name="Nakamura H."/>
            <person name="Ohtoshi R."/>
            <person name="Moran D.A.P."/>
            <person name="Shinohara A."/>
            <person name="Yoshida Y."/>
            <person name="Fujiwara M."/>
            <person name="Mori M."/>
            <person name="Tomita M."/>
            <person name="Arakawa K."/>
        </authorList>
    </citation>
    <scope>NUCLEOTIDE SEQUENCE [LARGE SCALE GENOMIC DNA]</scope>
</reference>
<evidence type="ECO:0000256" key="1">
    <source>
        <dbReference type="SAM" id="MobiDB-lite"/>
    </source>
</evidence>
<dbReference type="AlphaFoldDB" id="A0A4Y2SFZ9"/>
<feature type="compositionally biased region" description="Low complexity" evidence="1">
    <location>
        <begin position="13"/>
        <end position="24"/>
    </location>
</feature>
<feature type="transmembrane region" description="Helical" evidence="2">
    <location>
        <begin position="54"/>
        <end position="72"/>
    </location>
</feature>
<proteinExistence type="predicted"/>
<keyword evidence="2" id="KW-0812">Transmembrane</keyword>
<protein>
    <submittedName>
        <fullName evidence="3">Uncharacterized protein</fullName>
    </submittedName>
</protein>
<gene>
    <name evidence="3" type="ORF">AVEN_153722_1</name>
</gene>